<dbReference type="EMBL" id="BLKM01002804">
    <property type="protein sequence ID" value="GFG40938.1"/>
    <property type="molecule type" value="Genomic_DNA"/>
</dbReference>
<keyword evidence="6 12" id="KW-0378">Hydrolase</keyword>
<keyword evidence="8 12" id="KW-0482">Metalloprotease</keyword>
<feature type="domain" description="Peptidase M12A" evidence="17">
    <location>
        <begin position="348"/>
        <end position="553"/>
    </location>
</feature>
<dbReference type="PROSITE" id="PS00010">
    <property type="entry name" value="ASX_HYDROXYL"/>
    <property type="match status" value="1"/>
</dbReference>
<feature type="non-terminal residue" evidence="18">
    <location>
        <position position="895"/>
    </location>
</feature>
<feature type="compositionally biased region" description="Basic residues" evidence="14">
    <location>
        <begin position="210"/>
        <end position="220"/>
    </location>
</feature>
<dbReference type="FunFam" id="2.60.120.290:FF:000004">
    <property type="entry name" value="Metalloendopeptidase"/>
    <property type="match status" value="1"/>
</dbReference>
<feature type="binding site" evidence="12">
    <location>
        <position position="446"/>
    </location>
    <ligand>
        <name>Zn(2+)</name>
        <dbReference type="ChEBI" id="CHEBI:29105"/>
        <note>catalytic</note>
    </ligand>
</feature>
<dbReference type="PANTHER" id="PTHR24251:SF43">
    <property type="entry name" value="TOLLOID-LIKE PROTEIN 2"/>
    <property type="match status" value="1"/>
</dbReference>
<feature type="binding site" evidence="12">
    <location>
        <position position="442"/>
    </location>
    <ligand>
        <name>Zn(2+)</name>
        <dbReference type="ChEBI" id="CHEBI:29105"/>
        <note>catalytic</note>
    </ligand>
</feature>
<feature type="binding site" evidence="12">
    <location>
        <position position="452"/>
    </location>
    <ligand>
        <name>Zn(2+)</name>
        <dbReference type="ChEBI" id="CHEBI:29105"/>
        <note>catalytic</note>
    </ligand>
</feature>
<dbReference type="PROSITE" id="PS01180">
    <property type="entry name" value="CUB"/>
    <property type="match status" value="3"/>
</dbReference>
<dbReference type="FunFam" id="2.10.25.10:FF:000010">
    <property type="entry name" value="Pro-epidermal growth factor"/>
    <property type="match status" value="1"/>
</dbReference>
<dbReference type="InParanoid" id="A0A6L2QCK4"/>
<proteinExistence type="predicted"/>
<dbReference type="SUPFAM" id="SSF55486">
    <property type="entry name" value="Metalloproteases ('zincins'), catalytic domain"/>
    <property type="match status" value="1"/>
</dbReference>
<feature type="domain" description="CUB" evidence="15">
    <location>
        <begin position="824"/>
        <end position="895"/>
    </location>
</feature>
<dbReference type="InterPro" id="IPR034036">
    <property type="entry name" value="ZnMP_TLD/BMP1"/>
</dbReference>
<evidence type="ECO:0000259" key="17">
    <source>
        <dbReference type="PROSITE" id="PS51864"/>
    </source>
</evidence>
<dbReference type="Gene3D" id="3.40.390.10">
    <property type="entry name" value="Collagenase (Catalytic Domain)"/>
    <property type="match status" value="1"/>
</dbReference>
<dbReference type="SUPFAM" id="SSF49854">
    <property type="entry name" value="Spermadhesin, CUB domain"/>
    <property type="match status" value="3"/>
</dbReference>
<keyword evidence="19" id="KW-1185">Reference proteome</keyword>
<evidence type="ECO:0000259" key="15">
    <source>
        <dbReference type="PROSITE" id="PS01180"/>
    </source>
</evidence>
<dbReference type="GO" id="GO:0004222">
    <property type="term" value="F:metalloendopeptidase activity"/>
    <property type="evidence" value="ECO:0007669"/>
    <property type="project" value="UniProtKB-UniRule"/>
</dbReference>
<keyword evidence="1 11" id="KW-0245">EGF-like domain</keyword>
<dbReference type="SMART" id="SM00179">
    <property type="entry name" value="EGF_CA"/>
    <property type="match status" value="1"/>
</dbReference>
<evidence type="ECO:0000256" key="9">
    <source>
        <dbReference type="ARBA" id="ARBA00023157"/>
    </source>
</evidence>
<feature type="compositionally biased region" description="Basic and acidic residues" evidence="14">
    <location>
        <begin position="195"/>
        <end position="205"/>
    </location>
</feature>
<dbReference type="GO" id="GO:0005509">
    <property type="term" value="F:calcium ion binding"/>
    <property type="evidence" value="ECO:0007669"/>
    <property type="project" value="InterPro"/>
</dbReference>
<feature type="disulfide bond" evidence="12">
    <location>
        <begin position="414"/>
        <end position="415"/>
    </location>
</feature>
<evidence type="ECO:0000256" key="11">
    <source>
        <dbReference type="PROSITE-ProRule" id="PRU00076"/>
    </source>
</evidence>
<dbReference type="FunCoup" id="A0A6L2QCK4">
    <property type="interactions" value="85"/>
</dbReference>
<evidence type="ECO:0000256" key="8">
    <source>
        <dbReference type="ARBA" id="ARBA00023049"/>
    </source>
</evidence>
<dbReference type="Pfam" id="PF01400">
    <property type="entry name" value="Astacin"/>
    <property type="match status" value="1"/>
</dbReference>
<evidence type="ECO:0000256" key="4">
    <source>
        <dbReference type="ARBA" id="ARBA00022729"/>
    </source>
</evidence>
<dbReference type="CDD" id="cd00041">
    <property type="entry name" value="CUB"/>
    <property type="match status" value="3"/>
</dbReference>
<dbReference type="InterPro" id="IPR018097">
    <property type="entry name" value="EGF_Ca-bd_CS"/>
</dbReference>
<keyword evidence="4" id="KW-0732">Signal</keyword>
<dbReference type="InterPro" id="IPR024079">
    <property type="entry name" value="MetalloPept_cat_dom_sf"/>
</dbReference>
<comment type="cofactor">
    <cofactor evidence="12 13">
        <name>Zn(2+)</name>
        <dbReference type="ChEBI" id="CHEBI:29105"/>
    </cofactor>
    <text evidence="12 13">Binds 1 zinc ion per subunit.</text>
</comment>
<dbReference type="Pfam" id="PF14670">
    <property type="entry name" value="FXa_inhibition"/>
    <property type="match status" value="1"/>
</dbReference>
<feature type="region of interest" description="Disordered" evidence="14">
    <location>
        <begin position="188"/>
        <end position="251"/>
    </location>
</feature>
<dbReference type="InterPro" id="IPR006026">
    <property type="entry name" value="Peptidase_Metallo"/>
</dbReference>
<feature type="domain" description="CUB" evidence="15">
    <location>
        <begin position="552"/>
        <end position="668"/>
    </location>
</feature>
<dbReference type="CDD" id="cd04281">
    <property type="entry name" value="ZnMc_BMP1_TLD"/>
    <property type="match status" value="1"/>
</dbReference>
<reference evidence="19" key="1">
    <citation type="submission" date="2020-01" db="EMBL/GenBank/DDBJ databases">
        <title>Draft genome sequence of the Termite Coptotermes fromosanus.</title>
        <authorList>
            <person name="Itakura S."/>
            <person name="Yosikawa Y."/>
            <person name="Umezawa K."/>
        </authorList>
    </citation>
    <scope>NUCLEOTIDE SEQUENCE [LARGE SCALE GENOMIC DNA]</scope>
</reference>
<evidence type="ECO:0000313" key="19">
    <source>
        <dbReference type="Proteomes" id="UP000502823"/>
    </source>
</evidence>
<dbReference type="InterPro" id="IPR000742">
    <property type="entry name" value="EGF"/>
</dbReference>
<dbReference type="Gene3D" id="2.60.120.290">
    <property type="entry name" value="Spermadhesin, CUB domain"/>
    <property type="match status" value="3"/>
</dbReference>
<dbReference type="PANTHER" id="PTHR24251">
    <property type="entry name" value="OVOCHYMASE-RELATED"/>
    <property type="match status" value="1"/>
</dbReference>
<keyword evidence="2 12" id="KW-0645">Protease</keyword>
<evidence type="ECO:0000256" key="13">
    <source>
        <dbReference type="RuleBase" id="RU361183"/>
    </source>
</evidence>
<dbReference type="SMART" id="SM00181">
    <property type="entry name" value="EGF"/>
    <property type="match status" value="1"/>
</dbReference>
<keyword evidence="9 12" id="KW-1015">Disulfide bond</keyword>
<dbReference type="Proteomes" id="UP000502823">
    <property type="component" value="Unassembled WGS sequence"/>
</dbReference>
<keyword evidence="7 12" id="KW-0862">Zinc</keyword>
<evidence type="ECO:0000256" key="7">
    <source>
        <dbReference type="ARBA" id="ARBA00022833"/>
    </source>
</evidence>
<evidence type="ECO:0000256" key="5">
    <source>
        <dbReference type="ARBA" id="ARBA00022737"/>
    </source>
</evidence>
<feature type="active site" evidence="12">
    <location>
        <position position="443"/>
    </location>
</feature>
<gene>
    <name evidence="18" type="ORF">Cfor_04033</name>
</gene>
<dbReference type="FunFam" id="3.40.390.10:FF:000004">
    <property type="entry name" value="Metalloendopeptidase"/>
    <property type="match status" value="1"/>
</dbReference>
<dbReference type="PROSITE" id="PS01186">
    <property type="entry name" value="EGF_2"/>
    <property type="match status" value="1"/>
</dbReference>
<dbReference type="InterPro" id="IPR000152">
    <property type="entry name" value="EGF-type_Asp/Asn_hydroxyl_site"/>
</dbReference>
<comment type="caution">
    <text evidence="18">The sequence shown here is derived from an EMBL/GenBank/DDBJ whole genome shotgun (WGS) entry which is preliminary data.</text>
</comment>
<keyword evidence="3 12" id="KW-0479">Metal-binding</keyword>
<evidence type="ECO:0000256" key="2">
    <source>
        <dbReference type="ARBA" id="ARBA00022670"/>
    </source>
</evidence>
<keyword evidence="5" id="KW-0677">Repeat</keyword>
<dbReference type="CDD" id="cd00054">
    <property type="entry name" value="EGF_CA"/>
    <property type="match status" value="1"/>
</dbReference>
<dbReference type="Gene3D" id="2.10.25.10">
    <property type="entry name" value="Laminin"/>
    <property type="match status" value="1"/>
</dbReference>
<dbReference type="SMART" id="SM00235">
    <property type="entry name" value="ZnMc"/>
    <property type="match status" value="1"/>
</dbReference>
<evidence type="ECO:0000259" key="16">
    <source>
        <dbReference type="PROSITE" id="PS50026"/>
    </source>
</evidence>
<dbReference type="Pfam" id="PF00431">
    <property type="entry name" value="CUB"/>
    <property type="match status" value="3"/>
</dbReference>
<protein>
    <recommendedName>
        <fullName evidence="13">Metalloendopeptidase</fullName>
        <ecNumber evidence="13">3.4.24.-</ecNumber>
    </recommendedName>
</protein>
<dbReference type="EC" id="3.4.24.-" evidence="13"/>
<dbReference type="GO" id="GO:0006508">
    <property type="term" value="P:proteolysis"/>
    <property type="evidence" value="ECO:0007669"/>
    <property type="project" value="UniProtKB-KW"/>
</dbReference>
<dbReference type="OrthoDB" id="431034at2759"/>
<dbReference type="SUPFAM" id="SSF57196">
    <property type="entry name" value="EGF/Laminin"/>
    <property type="match status" value="1"/>
</dbReference>
<dbReference type="PRINTS" id="PR00480">
    <property type="entry name" value="ASTACIN"/>
</dbReference>
<feature type="domain" description="EGF-like" evidence="16">
    <location>
        <begin position="781"/>
        <end position="821"/>
    </location>
</feature>
<keyword evidence="10" id="KW-0325">Glycoprotein</keyword>
<dbReference type="GO" id="GO:0008270">
    <property type="term" value="F:zinc ion binding"/>
    <property type="evidence" value="ECO:0007669"/>
    <property type="project" value="UniProtKB-UniRule"/>
</dbReference>
<feature type="compositionally biased region" description="Basic residues" evidence="14">
    <location>
        <begin position="230"/>
        <end position="243"/>
    </location>
</feature>
<evidence type="ECO:0000256" key="1">
    <source>
        <dbReference type="ARBA" id="ARBA00022536"/>
    </source>
</evidence>
<organism evidence="18 19">
    <name type="scientific">Coptotermes formosanus</name>
    <name type="common">Formosan subterranean termite</name>
    <dbReference type="NCBI Taxonomy" id="36987"/>
    <lineage>
        <taxon>Eukaryota</taxon>
        <taxon>Metazoa</taxon>
        <taxon>Ecdysozoa</taxon>
        <taxon>Arthropoda</taxon>
        <taxon>Hexapoda</taxon>
        <taxon>Insecta</taxon>
        <taxon>Pterygota</taxon>
        <taxon>Neoptera</taxon>
        <taxon>Polyneoptera</taxon>
        <taxon>Dictyoptera</taxon>
        <taxon>Blattodea</taxon>
        <taxon>Blattoidea</taxon>
        <taxon>Termitoidae</taxon>
        <taxon>Rhinotermitidae</taxon>
        <taxon>Coptotermes</taxon>
    </lineage>
</organism>
<dbReference type="PROSITE" id="PS51864">
    <property type="entry name" value="ASTACIN"/>
    <property type="match status" value="1"/>
</dbReference>
<accession>A0A6L2QCK4</accession>
<evidence type="ECO:0000256" key="10">
    <source>
        <dbReference type="ARBA" id="ARBA00023180"/>
    </source>
</evidence>
<feature type="domain" description="CUB" evidence="15">
    <location>
        <begin position="669"/>
        <end position="781"/>
    </location>
</feature>
<sequence>MAPKYLAAAYFNRTRRRTSIARLCQRMSSFIMNVWTPLGVLKVFLACMSMMATSRAILWLSVAALFIPTGAVSTSSGRNVSDKHQQRAMRFTIEELLHTRFPSRISDDIDLDPCKGDGFLDDIALPNIGLELEWERQKQNKSYLEEVEKYKKEILMEGLQVEEEGLLEVQVARQREFRLQQQVSNRADAVLPQQHENKAVSKEEEANNTPRRHISGPRRGIRTDGEQHKKDRRRRAGRKRSQKLRNMAEVSRDRIKVGRNEKEGNRTHSHEAVYDSTQKPAHIAVNSQKPTLNGSEPTHTVSTYVSSTTYRPTTLLDKAQPTKATERYQSGHEDGFVTTHTRRRVQRAATARKERVWDYGVIPYEIDGNFSGAHKALFKQAMRHWENFTCVKFVEKVPTEHPNYILFTERPCGCCSFVGKRGNGPQAISIGKNCDKFGIVVHELGHVVGFWHEHTRPDRDDHVQIIRENIMTGQEYNFNKLTGEEVNSLGLPYDYDSIMHYARNTFSKGTYLDTILPQERYANKRRPEIGQRIRLSEGDIAQTNLLYKCFRCGRTFQEHSATFSSPTHPNSSPPVEGERCEWRITATHGERIVLTITEMDIYESDNCRTDYIEVRDGYWHKSPLLGRFCGSHHILDSVTSNGSRMLVTYITSTRQNDHRGFTATYEAVCGGHLTMDEGHLESPNYPEDYQANKECIWVLSVSENYQVALKFESFEVENHDNCVYDYVEVRDGLLQDSPLIGTYCGYKIPRDIRSTSNHLFIKFVSDGSVQKVGFSAKFMMEFDECALQTHGCEHNCVNTLGGYECSCRIGFELHSDGKHCEDACGGVFDVPNGTITSPSFPELYPSNKNCVWEIIAPPQYRITLNFTHFELEGNNVSNLFASSVTTKKVPQSFNV</sequence>
<dbReference type="FunFam" id="2.60.120.290:FF:000005">
    <property type="entry name" value="Procollagen C-endopeptidase enhancer 1"/>
    <property type="match status" value="1"/>
</dbReference>
<comment type="caution">
    <text evidence="11">Lacks conserved residue(s) required for the propagation of feature annotation.</text>
</comment>
<dbReference type="AlphaFoldDB" id="A0A6L2QCK4"/>
<dbReference type="InterPro" id="IPR001881">
    <property type="entry name" value="EGF-like_Ca-bd_dom"/>
</dbReference>
<dbReference type="PROSITE" id="PS50026">
    <property type="entry name" value="EGF_3"/>
    <property type="match status" value="1"/>
</dbReference>
<name>A0A6L2QCK4_COPFO</name>
<dbReference type="InterPro" id="IPR001506">
    <property type="entry name" value="Peptidase_M12A"/>
</dbReference>
<evidence type="ECO:0000256" key="3">
    <source>
        <dbReference type="ARBA" id="ARBA00022723"/>
    </source>
</evidence>
<dbReference type="InterPro" id="IPR000859">
    <property type="entry name" value="CUB_dom"/>
</dbReference>
<dbReference type="SMART" id="SM00042">
    <property type="entry name" value="CUB"/>
    <property type="match status" value="3"/>
</dbReference>
<evidence type="ECO:0000256" key="6">
    <source>
        <dbReference type="ARBA" id="ARBA00022801"/>
    </source>
</evidence>
<dbReference type="PROSITE" id="PS01187">
    <property type="entry name" value="EGF_CA"/>
    <property type="match status" value="1"/>
</dbReference>
<dbReference type="InterPro" id="IPR035914">
    <property type="entry name" value="Sperma_CUB_dom_sf"/>
</dbReference>
<evidence type="ECO:0000256" key="14">
    <source>
        <dbReference type="SAM" id="MobiDB-lite"/>
    </source>
</evidence>
<evidence type="ECO:0000313" key="18">
    <source>
        <dbReference type="EMBL" id="GFG40938.1"/>
    </source>
</evidence>
<evidence type="ECO:0000256" key="12">
    <source>
        <dbReference type="PROSITE-ProRule" id="PRU01211"/>
    </source>
</evidence>
<feature type="disulfide bond" evidence="12">
    <location>
        <begin position="412"/>
        <end position="434"/>
    </location>
</feature>